<name>U7D7P3_9BACT</name>
<gene>
    <name evidence="1" type="ORF">CALK_1459</name>
</gene>
<evidence type="ECO:0000313" key="1">
    <source>
        <dbReference type="EMBL" id="ERP31596.1"/>
    </source>
</evidence>
<dbReference type="EMBL" id="ASJR01000011">
    <property type="protein sequence ID" value="ERP31596.1"/>
    <property type="molecule type" value="Genomic_DNA"/>
</dbReference>
<evidence type="ECO:0000313" key="2">
    <source>
        <dbReference type="Proteomes" id="UP000017148"/>
    </source>
</evidence>
<dbReference type="STRING" id="1313304.CALK_1459"/>
<organism evidence="1 2">
    <name type="scientific">Chitinivibrio alkaliphilus ACht1</name>
    <dbReference type="NCBI Taxonomy" id="1313304"/>
    <lineage>
        <taxon>Bacteria</taxon>
        <taxon>Pseudomonadati</taxon>
        <taxon>Fibrobacterota</taxon>
        <taxon>Chitinivibrionia</taxon>
        <taxon>Chitinivibrionales</taxon>
        <taxon>Chitinivibrionaceae</taxon>
        <taxon>Chitinivibrio</taxon>
    </lineage>
</organism>
<dbReference type="Proteomes" id="UP000017148">
    <property type="component" value="Unassembled WGS sequence"/>
</dbReference>
<reference evidence="1 2" key="1">
    <citation type="journal article" date="2013" name="Environ. Microbiol.">
        <title>Genome analysis of Chitinivibrio alkaliphilus gen. nov., sp. nov., a novel extremely haloalkaliphilic anaerobic chitinolytic bacterium from the candidate phylum Termite Group 3.</title>
        <authorList>
            <person name="Sorokin D.Y."/>
            <person name="Gumerov V.M."/>
            <person name="Rakitin A.L."/>
            <person name="Beletsky A.V."/>
            <person name="Damste J.S."/>
            <person name="Muyzer G."/>
            <person name="Mardanov A.V."/>
            <person name="Ravin N.V."/>
        </authorList>
    </citation>
    <scope>NUCLEOTIDE SEQUENCE [LARGE SCALE GENOMIC DNA]</scope>
    <source>
        <strain evidence="1 2">ACht1</strain>
    </source>
</reference>
<comment type="caution">
    <text evidence="1">The sequence shown here is derived from an EMBL/GenBank/DDBJ whole genome shotgun (WGS) entry which is preliminary data.</text>
</comment>
<sequence>MQLYAAHNYSVESYYYHDNFSVDGSHSYTTTIAPFTLSHTTEYQLLYDQSRGSQRQHLGMNSKLLHVNSSTIHPGIELSPAFYLQQPQSEAGYGVASLSIGPVVQTTLFSTPLVASGGYTFDIWTTALETPWSATPLDSATYDDGVYFSLSAGDRETPLFPNHSLYASGSMSGRYMGSDVNTRVTSGNAHMAWHREGLVLADSLHISASDTLVHGRMGNIYGYSENLSSAPLRVDNTLNVSGTLTGLGEGNRAIIGTPDVHIHYRHDSYHFPHEDRRASRRRRDFSPHIDLPYTIGDNAHIDGSAELTLAVGDITYLYREYEKERDTYEELRPRFTIRDAELFSPLFKNSLVYTGLPMDVHYSFSIQRERRTYPKEVNGRQYNLDYDKQFLSHEGRFEKEISPRLSLTTRLHSLRETSNYLSPQQSHNSYIRRQIFGGIRATKQLRSTLEVESDLGARVEPRFFIHADSTHRRHFYVTSRATQELPNPAVSLHGEGGLYYYDNGDISDNAYEVTRKNREGVLYGGASIGDAETRNLTGGLRLRHSTFYEWDYVSSYTQTQSYLFITPQLKGEILLSDTHFLSGHLRYDLDLSRSRTTGRWDIALSLRRTL</sequence>
<dbReference type="AlphaFoldDB" id="U7D7P3"/>
<proteinExistence type="predicted"/>
<protein>
    <submittedName>
        <fullName evidence="1">Uncharacterized protein</fullName>
    </submittedName>
</protein>
<keyword evidence="2" id="KW-1185">Reference proteome</keyword>
<accession>U7D7P3</accession>